<dbReference type="PANTHER" id="PTHR19353:SF19">
    <property type="entry name" value="DELTA(5) FATTY ACID DESATURASE C-RELATED"/>
    <property type="match status" value="1"/>
</dbReference>
<dbReference type="GO" id="GO:0016020">
    <property type="term" value="C:membrane"/>
    <property type="evidence" value="ECO:0007669"/>
    <property type="project" value="TreeGrafter"/>
</dbReference>
<dbReference type="PANTHER" id="PTHR19353">
    <property type="entry name" value="FATTY ACID DESATURASE 2"/>
    <property type="match status" value="1"/>
</dbReference>
<evidence type="ECO:0000259" key="2">
    <source>
        <dbReference type="Pfam" id="PF00487"/>
    </source>
</evidence>
<feature type="transmembrane region" description="Helical" evidence="1">
    <location>
        <begin position="38"/>
        <end position="56"/>
    </location>
</feature>
<dbReference type="AlphaFoldDB" id="A0A7G5XBK9"/>
<feature type="transmembrane region" description="Helical" evidence="1">
    <location>
        <begin position="98"/>
        <end position="117"/>
    </location>
</feature>
<keyword evidence="4" id="KW-1185">Reference proteome</keyword>
<proteinExistence type="predicted"/>
<dbReference type="InterPro" id="IPR005804">
    <property type="entry name" value="FA_desaturase_dom"/>
</dbReference>
<keyword evidence="1" id="KW-1133">Transmembrane helix</keyword>
<reference evidence="4" key="1">
    <citation type="submission" date="2020-08" db="EMBL/GenBank/DDBJ databases">
        <title>Lacibacter sp. S13-6-6 genome sequencing.</title>
        <authorList>
            <person name="Jin L."/>
        </authorList>
    </citation>
    <scope>NUCLEOTIDE SEQUENCE [LARGE SCALE GENOMIC DNA]</scope>
    <source>
        <strain evidence="4">S13-6-6</strain>
    </source>
</reference>
<dbReference type="EMBL" id="CP060007">
    <property type="protein sequence ID" value="QNA42862.1"/>
    <property type="molecule type" value="Genomic_DNA"/>
</dbReference>
<dbReference type="RefSeq" id="WP_182801128.1">
    <property type="nucleotide sequence ID" value="NZ_CP060007.1"/>
</dbReference>
<name>A0A7G5XBK9_9BACT</name>
<gene>
    <name evidence="3" type="ORF">H4075_12235</name>
</gene>
<feature type="transmembrane region" description="Helical" evidence="1">
    <location>
        <begin position="228"/>
        <end position="250"/>
    </location>
</feature>
<evidence type="ECO:0000313" key="3">
    <source>
        <dbReference type="EMBL" id="QNA42862.1"/>
    </source>
</evidence>
<organism evidence="3 4">
    <name type="scientific">Lacibacter sediminis</name>
    <dbReference type="NCBI Taxonomy" id="2760713"/>
    <lineage>
        <taxon>Bacteria</taxon>
        <taxon>Pseudomonadati</taxon>
        <taxon>Bacteroidota</taxon>
        <taxon>Chitinophagia</taxon>
        <taxon>Chitinophagales</taxon>
        <taxon>Chitinophagaceae</taxon>
        <taxon>Lacibacter</taxon>
    </lineage>
</organism>
<keyword evidence="1" id="KW-0812">Transmembrane</keyword>
<keyword evidence="1" id="KW-0472">Membrane</keyword>
<protein>
    <submittedName>
        <fullName evidence="3">Acyl-CoA desaturase</fullName>
    </submittedName>
</protein>
<evidence type="ECO:0000313" key="4">
    <source>
        <dbReference type="Proteomes" id="UP000515344"/>
    </source>
</evidence>
<dbReference type="Proteomes" id="UP000515344">
    <property type="component" value="Chromosome"/>
</dbReference>
<dbReference type="InterPro" id="IPR012171">
    <property type="entry name" value="Fatty_acid_desaturase"/>
</dbReference>
<feature type="domain" description="Fatty acid desaturase" evidence="2">
    <location>
        <begin position="63"/>
        <end position="335"/>
    </location>
</feature>
<dbReference type="PIRSF" id="PIRSF015921">
    <property type="entry name" value="FA_sphinglp_des"/>
    <property type="match status" value="1"/>
</dbReference>
<dbReference type="GO" id="GO:0008610">
    <property type="term" value="P:lipid biosynthetic process"/>
    <property type="evidence" value="ECO:0007669"/>
    <property type="project" value="UniProtKB-ARBA"/>
</dbReference>
<dbReference type="Pfam" id="PF00487">
    <property type="entry name" value="FA_desaturase"/>
    <property type="match status" value="1"/>
</dbReference>
<sequence>MSTPKFAVTAQSFHTELKRRVNSYFEEQRKKPTGNFNLYFKAIGFGVALVAIYVHLVFFTPVWWLGVAESIVLGGLIAAIGFNVMHDGAHGSFSTNKVVNTMAAFSLNMLGGSSFMWNFKHNIIHHAYTNIDGVDDDIDIQPWLRMSSTQKKYKLHKYQHYYFWFLYALLYILWIFVMDYQKYFSKKIGNMPLKKMEVKDHVVFWAFKLVHLIIFIGIPIYFAGFVPWLVGFLVTTLFAGVVISIVFQLAHTVEHTHFPMPSEEDGRLQDEWAIHQLKTTANFATRNKLISMLVGGLNFQVEHHLFPKISHVHYPAISRIIKQTCQEFNVEYIEYPKMRMAIASHVAYLREMGRGEVKLYHQH</sequence>
<feature type="transmembrane region" description="Helical" evidence="1">
    <location>
        <begin position="161"/>
        <end position="181"/>
    </location>
</feature>
<dbReference type="GO" id="GO:0016717">
    <property type="term" value="F:oxidoreductase activity, acting on paired donors, with oxidation of a pair of donors resulting in the reduction of molecular oxygen to two molecules of water"/>
    <property type="evidence" value="ECO:0007669"/>
    <property type="project" value="TreeGrafter"/>
</dbReference>
<feature type="transmembrane region" description="Helical" evidence="1">
    <location>
        <begin position="62"/>
        <end position="86"/>
    </location>
</feature>
<accession>A0A7G5XBK9</accession>
<dbReference type="KEGG" id="lacs:H4075_12235"/>
<feature type="transmembrane region" description="Helical" evidence="1">
    <location>
        <begin position="202"/>
        <end position="222"/>
    </location>
</feature>
<dbReference type="CDD" id="cd03506">
    <property type="entry name" value="Delta6-FADS-like"/>
    <property type="match status" value="1"/>
</dbReference>
<evidence type="ECO:0000256" key="1">
    <source>
        <dbReference type="SAM" id="Phobius"/>
    </source>
</evidence>